<evidence type="ECO:0000259" key="8">
    <source>
        <dbReference type="SMART" id="SM00387"/>
    </source>
</evidence>
<dbReference type="InterPro" id="IPR020575">
    <property type="entry name" value="Hsp90_N"/>
</dbReference>
<keyword evidence="3 6" id="KW-0067">ATP-binding</keyword>
<dbReference type="InterPro" id="IPR001404">
    <property type="entry name" value="Hsp90_fam"/>
</dbReference>
<dbReference type="GO" id="GO:0051082">
    <property type="term" value="F:unfolded protein binding"/>
    <property type="evidence" value="ECO:0007669"/>
    <property type="project" value="InterPro"/>
</dbReference>
<feature type="binding site" evidence="6">
    <location>
        <position position="86"/>
    </location>
    <ligand>
        <name>ATP</name>
        <dbReference type="ChEBI" id="CHEBI:30616"/>
    </ligand>
</feature>
<dbReference type="PROSITE" id="PS00298">
    <property type="entry name" value="HSP90"/>
    <property type="match status" value="1"/>
</dbReference>
<dbReference type="PIRSF" id="PIRSF002583">
    <property type="entry name" value="Hsp90"/>
    <property type="match status" value="1"/>
</dbReference>
<dbReference type="FunFam" id="1.20.120.790:FF:000001">
    <property type="entry name" value="Heat shock protein 90 alpha"/>
    <property type="match status" value="1"/>
</dbReference>
<feature type="binding site" evidence="6">
    <location>
        <begin position="121"/>
        <end position="126"/>
    </location>
    <ligand>
        <name>ATP</name>
        <dbReference type="ChEBI" id="CHEBI:30616"/>
    </ligand>
</feature>
<dbReference type="EMBL" id="LT934124">
    <property type="protein sequence ID" value="VAI86229.1"/>
    <property type="molecule type" value="Genomic_DNA"/>
</dbReference>
<comment type="similarity">
    <text evidence="1">Belongs to the heat shock protein 90 family.</text>
</comment>
<dbReference type="GO" id="GO:0005524">
    <property type="term" value="F:ATP binding"/>
    <property type="evidence" value="ECO:0007669"/>
    <property type="project" value="UniProtKB-KW"/>
</dbReference>
<organism evidence="9 10">
    <name type="scientific">Triticum turgidum subsp. durum</name>
    <name type="common">Durum wheat</name>
    <name type="synonym">Triticum durum</name>
    <dbReference type="NCBI Taxonomy" id="4567"/>
    <lineage>
        <taxon>Eukaryota</taxon>
        <taxon>Viridiplantae</taxon>
        <taxon>Streptophyta</taxon>
        <taxon>Embryophyta</taxon>
        <taxon>Tracheophyta</taxon>
        <taxon>Spermatophyta</taxon>
        <taxon>Magnoliopsida</taxon>
        <taxon>Liliopsida</taxon>
        <taxon>Poales</taxon>
        <taxon>Poaceae</taxon>
        <taxon>BOP clade</taxon>
        <taxon>Pooideae</taxon>
        <taxon>Triticodae</taxon>
        <taxon>Triticeae</taxon>
        <taxon>Triticinae</taxon>
        <taxon>Triticum</taxon>
    </lineage>
</organism>
<feature type="binding site" evidence="6">
    <location>
        <position position="35"/>
    </location>
    <ligand>
        <name>ATP</name>
        <dbReference type="ChEBI" id="CHEBI:30616"/>
    </ligand>
</feature>
<dbReference type="GO" id="GO:0016887">
    <property type="term" value="F:ATP hydrolysis activity"/>
    <property type="evidence" value="ECO:0007669"/>
    <property type="project" value="InterPro"/>
</dbReference>
<evidence type="ECO:0000256" key="5">
    <source>
        <dbReference type="ARBA" id="ARBA00023186"/>
    </source>
</evidence>
<dbReference type="Pfam" id="PF00183">
    <property type="entry name" value="HSP90"/>
    <property type="match status" value="1"/>
</dbReference>
<dbReference type="FunFam" id="3.30.565.10:FF:000012">
    <property type="entry name" value="Heat shock cognate protein"/>
    <property type="match status" value="1"/>
</dbReference>
<dbReference type="CDD" id="cd16927">
    <property type="entry name" value="HATPase_Hsp90-like"/>
    <property type="match status" value="1"/>
</dbReference>
<feature type="region of interest" description="Disordered" evidence="7">
    <location>
        <begin position="215"/>
        <end position="250"/>
    </location>
</feature>
<dbReference type="NCBIfam" id="NF003555">
    <property type="entry name" value="PRK05218.1"/>
    <property type="match status" value="1"/>
</dbReference>
<evidence type="ECO:0000256" key="1">
    <source>
        <dbReference type="ARBA" id="ARBA00008239"/>
    </source>
</evidence>
<dbReference type="PRINTS" id="PR00775">
    <property type="entry name" value="HEATSHOCK90"/>
</dbReference>
<dbReference type="Pfam" id="PF02518">
    <property type="entry name" value="HATPase_c"/>
    <property type="match status" value="1"/>
</dbReference>
<evidence type="ECO:0000256" key="2">
    <source>
        <dbReference type="ARBA" id="ARBA00022741"/>
    </source>
</evidence>
<dbReference type="SUPFAM" id="SSF110942">
    <property type="entry name" value="HSP90 C-terminal domain"/>
    <property type="match status" value="1"/>
</dbReference>
<name>A0A9R0ZZK8_TRITD</name>
<feature type="compositionally biased region" description="Basic and acidic residues" evidence="7">
    <location>
        <begin position="228"/>
        <end position="237"/>
    </location>
</feature>
<feature type="binding site" evidence="6">
    <location>
        <position position="81"/>
    </location>
    <ligand>
        <name>ATP</name>
        <dbReference type="ChEBI" id="CHEBI:30616"/>
    </ligand>
</feature>
<feature type="binding site" evidence="6">
    <location>
        <position position="39"/>
    </location>
    <ligand>
        <name>ATP</name>
        <dbReference type="ChEBI" id="CHEBI:30616"/>
    </ligand>
</feature>
<evidence type="ECO:0000256" key="4">
    <source>
        <dbReference type="ARBA" id="ARBA00023016"/>
    </source>
</evidence>
<keyword evidence="5" id="KW-0143">Chaperone</keyword>
<feature type="binding site" evidence="6">
    <location>
        <position position="173"/>
    </location>
    <ligand>
        <name>ATP</name>
        <dbReference type="ChEBI" id="CHEBI:30616"/>
    </ligand>
</feature>
<dbReference type="SUPFAM" id="SSF54211">
    <property type="entry name" value="Ribosomal protein S5 domain 2-like"/>
    <property type="match status" value="1"/>
</dbReference>
<dbReference type="PANTHER" id="PTHR11528">
    <property type="entry name" value="HEAT SHOCK PROTEIN 90 FAMILY MEMBER"/>
    <property type="match status" value="1"/>
</dbReference>
<feature type="binding site" evidence="6">
    <location>
        <begin position="101"/>
        <end position="102"/>
    </location>
    <ligand>
        <name>ATP</name>
        <dbReference type="ChEBI" id="CHEBI:30616"/>
    </ligand>
</feature>
<dbReference type="SMART" id="SM00387">
    <property type="entry name" value="HATPase_c"/>
    <property type="match status" value="1"/>
</dbReference>
<dbReference type="AlphaFoldDB" id="A0A9R0ZZK8"/>
<dbReference type="InterPro" id="IPR037196">
    <property type="entry name" value="HSP90_C"/>
</dbReference>
<proteinExistence type="inferred from homology"/>
<reference evidence="9 10" key="1">
    <citation type="submission" date="2017-09" db="EMBL/GenBank/DDBJ databases">
        <authorList>
            <consortium name="International Durum Wheat Genome Sequencing Consortium (IDWGSC)"/>
            <person name="Milanesi L."/>
        </authorList>
    </citation>
    <scope>NUCLEOTIDE SEQUENCE [LARGE SCALE GENOMIC DNA]</scope>
    <source>
        <strain evidence="10">cv. Svevo</strain>
    </source>
</reference>
<dbReference type="GO" id="GO:0140662">
    <property type="term" value="F:ATP-dependent protein folding chaperone"/>
    <property type="evidence" value="ECO:0007669"/>
    <property type="project" value="InterPro"/>
</dbReference>
<feature type="compositionally biased region" description="Acidic residues" evidence="7">
    <location>
        <begin position="538"/>
        <end position="557"/>
    </location>
</feature>
<accession>A0A9R0ZZK8</accession>
<dbReference type="InterPro" id="IPR020568">
    <property type="entry name" value="Ribosomal_Su5_D2-typ_SF"/>
</dbReference>
<dbReference type="InterPro" id="IPR003594">
    <property type="entry name" value="HATPase_dom"/>
</dbReference>
<evidence type="ECO:0000256" key="7">
    <source>
        <dbReference type="SAM" id="MobiDB-lite"/>
    </source>
</evidence>
<protein>
    <recommendedName>
        <fullName evidence="8">Histidine kinase/HSP90-like ATPase domain-containing protein</fullName>
    </recommendedName>
</protein>
<feature type="binding site" evidence="6">
    <location>
        <position position="94"/>
    </location>
    <ligand>
        <name>ATP</name>
        <dbReference type="ChEBI" id="CHEBI:30616"/>
    </ligand>
</feature>
<feature type="binding site" evidence="6">
    <location>
        <position position="373"/>
    </location>
    <ligand>
        <name>ATP</name>
        <dbReference type="ChEBI" id="CHEBI:30616"/>
    </ligand>
</feature>
<dbReference type="Gene3D" id="3.30.565.10">
    <property type="entry name" value="Histidine kinase-like ATPase, C-terminal domain"/>
    <property type="match status" value="1"/>
</dbReference>
<dbReference type="Gramene" id="TRITD7Bv1G071080.14">
    <property type="protein sequence ID" value="TRITD7Bv1G071080.14"/>
    <property type="gene ID" value="TRITD7Bv1G071080"/>
</dbReference>
<dbReference type="InterPro" id="IPR019805">
    <property type="entry name" value="Heat_shock_protein_90_CS"/>
</dbReference>
<feature type="region of interest" description="Disordered" evidence="7">
    <location>
        <begin position="538"/>
        <end position="566"/>
    </location>
</feature>
<dbReference type="Gene3D" id="1.20.120.790">
    <property type="entry name" value="Heat shock protein 90, C-terminal domain"/>
    <property type="match status" value="1"/>
</dbReference>
<feature type="domain" description="Histidine kinase/HSP90-like ATPase" evidence="8">
    <location>
        <begin position="28"/>
        <end position="183"/>
    </location>
</feature>
<evidence type="ECO:0000313" key="9">
    <source>
        <dbReference type="EMBL" id="VAI86229.1"/>
    </source>
</evidence>
<keyword evidence="10" id="KW-1185">Reference proteome</keyword>
<keyword evidence="4" id="KW-0346">Stress response</keyword>
<dbReference type="Proteomes" id="UP000324705">
    <property type="component" value="Chromosome 7B"/>
</dbReference>
<dbReference type="Gene3D" id="3.30.230.80">
    <property type="match status" value="1"/>
</dbReference>
<keyword evidence="2 6" id="KW-0547">Nucleotide-binding</keyword>
<evidence type="ECO:0000256" key="6">
    <source>
        <dbReference type="PIRSR" id="PIRSR002583-1"/>
    </source>
</evidence>
<evidence type="ECO:0000313" key="10">
    <source>
        <dbReference type="Proteomes" id="UP000324705"/>
    </source>
</evidence>
<gene>
    <name evidence="9" type="ORF">TRITD_7Bv1G071080</name>
</gene>
<dbReference type="SUPFAM" id="SSF55874">
    <property type="entry name" value="ATPase domain of HSP90 chaperone/DNA topoisomerase II/histidine kinase"/>
    <property type="match status" value="1"/>
</dbReference>
<evidence type="ECO:0000256" key="3">
    <source>
        <dbReference type="ARBA" id="ARBA00022840"/>
    </source>
</evidence>
<dbReference type="InterPro" id="IPR036890">
    <property type="entry name" value="HATPase_C_sf"/>
</dbReference>
<dbReference type="FunFam" id="3.30.230.80:FF:000001">
    <property type="entry name" value="Heat shock protein 90 alpha"/>
    <property type="match status" value="1"/>
</dbReference>
<sequence length="566" mass="64869">MASETETFAFQAEINQLLSLIINTFYSNKEIFLRELISNASDALDKIRFESLTDKSKLDAQPELFIRIIPDKATNTLTLIDSGIGMTKSDLVNNLGTIARSGTKDFMEALAAGADVSMIGQFGVGFYSAYLVAERVIVTSKHNDDEQYVWESQAGGSFTVTRDTTGEPLGRGTKITLYLKDDQLEYLEERRLKDLVKKHSEFISYPISLWTEKTTEKEISDDEDEDEKKDTEEGKVEEIDEEKEEKEKKKKKIKEVSHEWNLINKQKPIWMRKPEEITKDEYAAFYKSLTNDWEEHLAVKHFSVEGQLEFKAVLFVPKRAPFDLFDTRKKLNNIKLYVRRVFIMDNCEELIPEWLSFVKGIVDSEDLPLNISRETLQQNKILKVIRKNLVKKCIELFFEIAENKEKFEGLCKVIKEVLGDRVEKVIVSDRVVDSPCCLVTGEYGWTANMERIMKAQALRDTSMGGYMSSKKTMEINPENAIMEELRKRADADKNDKSVKDLVMLLFETSLLTSGFSLDDPNTFGTRIHRMLKLGLSIDEDEEAAEADTDMPPLEEDAGESKMEEVD</sequence>